<evidence type="ECO:0000256" key="5">
    <source>
        <dbReference type="SAM" id="SignalP"/>
    </source>
</evidence>
<dbReference type="GO" id="GO:0006508">
    <property type="term" value="P:proteolysis"/>
    <property type="evidence" value="ECO:0007669"/>
    <property type="project" value="InterPro"/>
</dbReference>
<evidence type="ECO:0000256" key="4">
    <source>
        <dbReference type="ARBA" id="ARBA00022729"/>
    </source>
</evidence>
<dbReference type="GO" id="GO:0005576">
    <property type="term" value="C:extracellular region"/>
    <property type="evidence" value="ECO:0007669"/>
    <property type="project" value="UniProtKB-SubCell"/>
</dbReference>
<reference evidence="7 8" key="1">
    <citation type="journal article" date="2016" name="G3 (Bethesda)">
        <title>First Draft Assembly and Annotation of the Genome of a California Endemic Oak Quercus lobata Nee (Fagaceae).</title>
        <authorList>
            <person name="Sork V.L."/>
            <person name="Fitz-Gibbon S.T."/>
            <person name="Puiu D."/>
            <person name="Crepeau M."/>
            <person name="Gugger P.F."/>
            <person name="Sherman R."/>
            <person name="Stevens K."/>
            <person name="Langley C.H."/>
            <person name="Pellegrini M."/>
            <person name="Salzberg S.L."/>
        </authorList>
    </citation>
    <scope>NUCLEOTIDE SEQUENCE [LARGE SCALE GENOMIC DNA]</scope>
    <source>
        <strain evidence="7 8">cv. SW786</strain>
    </source>
</reference>
<feature type="signal peptide" evidence="5">
    <location>
        <begin position="1"/>
        <end position="24"/>
    </location>
</feature>
<dbReference type="Pfam" id="PF14541">
    <property type="entry name" value="TAXi_C"/>
    <property type="match status" value="1"/>
</dbReference>
<dbReference type="PROSITE" id="PS51767">
    <property type="entry name" value="PEPTIDASE_A1"/>
    <property type="match status" value="1"/>
</dbReference>
<keyword evidence="3" id="KW-0964">Secreted</keyword>
<dbReference type="SUPFAM" id="SSF50630">
    <property type="entry name" value="Acid proteases"/>
    <property type="match status" value="1"/>
</dbReference>
<dbReference type="RefSeq" id="XP_030973448.1">
    <property type="nucleotide sequence ID" value="XM_031117588.1"/>
</dbReference>
<evidence type="ECO:0000256" key="3">
    <source>
        <dbReference type="ARBA" id="ARBA00022525"/>
    </source>
</evidence>
<dbReference type="GO" id="GO:0004190">
    <property type="term" value="F:aspartic-type endopeptidase activity"/>
    <property type="evidence" value="ECO:0007669"/>
    <property type="project" value="InterPro"/>
</dbReference>
<dbReference type="InParanoid" id="A0A7N2LWV5"/>
<keyword evidence="8" id="KW-1185">Reference proteome</keyword>
<accession>A0A7N2LWV5</accession>
<comment type="similarity">
    <text evidence="2">Belongs to the peptidase A1 family.</text>
</comment>
<dbReference type="InterPro" id="IPR021109">
    <property type="entry name" value="Peptidase_aspartic_dom_sf"/>
</dbReference>
<feature type="domain" description="Peptidase A1" evidence="6">
    <location>
        <begin position="46"/>
        <end position="394"/>
    </location>
</feature>
<dbReference type="OrthoDB" id="1162128at2759"/>
<proteinExistence type="inferred from homology"/>
<dbReference type="Pfam" id="PF14543">
    <property type="entry name" value="TAXi_N"/>
    <property type="match status" value="1"/>
</dbReference>
<dbReference type="KEGG" id="qlo:115993641"/>
<evidence type="ECO:0000256" key="1">
    <source>
        <dbReference type="ARBA" id="ARBA00004239"/>
    </source>
</evidence>
<dbReference type="InterPro" id="IPR032799">
    <property type="entry name" value="TAXi_C"/>
</dbReference>
<dbReference type="AlphaFoldDB" id="A0A7N2LWV5"/>
<feature type="chain" id="PRO_5029900149" description="Peptidase A1 domain-containing protein" evidence="5">
    <location>
        <begin position="25"/>
        <end position="415"/>
    </location>
</feature>
<dbReference type="InterPro" id="IPR033121">
    <property type="entry name" value="PEPTIDASE_A1"/>
</dbReference>
<dbReference type="PANTHER" id="PTHR47965">
    <property type="entry name" value="ASPARTYL PROTEASE-RELATED"/>
    <property type="match status" value="1"/>
</dbReference>
<dbReference type="GeneID" id="115993641"/>
<dbReference type="EMBL" id="LRBV02000006">
    <property type="status" value="NOT_ANNOTATED_CDS"/>
    <property type="molecule type" value="Genomic_DNA"/>
</dbReference>
<name>A0A7N2LWV5_QUELO</name>
<dbReference type="PANTHER" id="PTHR47965:SF46">
    <property type="entry name" value="BASIC 7S GLOBULIN-LIKE"/>
    <property type="match status" value="1"/>
</dbReference>
<dbReference type="Gene3D" id="2.40.70.10">
    <property type="entry name" value="Acid Proteases"/>
    <property type="match status" value="2"/>
</dbReference>
<evidence type="ECO:0000313" key="7">
    <source>
        <dbReference type="EnsemblPlants" id="QL06p003961:mrna:CDS:1"/>
    </source>
</evidence>
<gene>
    <name evidence="7" type="primary">LOC115993641</name>
</gene>
<dbReference type="Gramene" id="QL06p003961:mrna">
    <property type="protein sequence ID" value="QL06p003961:mrna:CDS:1"/>
    <property type="gene ID" value="QL06p003961"/>
</dbReference>
<dbReference type="EnsemblPlants" id="QL06p003961:mrna">
    <property type="protein sequence ID" value="QL06p003961:mrna:CDS:1"/>
    <property type="gene ID" value="QL06p003961"/>
</dbReference>
<dbReference type="InterPro" id="IPR032861">
    <property type="entry name" value="TAXi_N"/>
</dbReference>
<evidence type="ECO:0000256" key="2">
    <source>
        <dbReference type="ARBA" id="ARBA00007447"/>
    </source>
</evidence>
<keyword evidence="4 5" id="KW-0732">Signal</keyword>
<dbReference type="InterPro" id="IPR001461">
    <property type="entry name" value="Aspartic_peptidase_A1"/>
</dbReference>
<dbReference type="FunFam" id="2.40.70.10:FF:000045">
    <property type="entry name" value="Basic 7S globulin"/>
    <property type="match status" value="1"/>
</dbReference>
<dbReference type="FunFam" id="2.40.70.10:FF:000041">
    <property type="entry name" value="Basic 7S globulin"/>
    <property type="match status" value="1"/>
</dbReference>
<sequence>MFPSMASLIQFLLLILYLTHESQALSFHLPNALVLPITKDVTTLQYVTRIHHGTPLVPINLVVDLGGPFIWTDCASTHVSSSSRLIPNRSIKCSRAKAHGFESNSRLSSTQTCELFPENRVTRMSTRGDLVEDIVAVQSKAAGSITTVNDFLFSCGPTFLLHGLVGGTKGMLGLGRTRISLPSQISTALNTAQKFTICLSSSNGIIAFGEGPNDSIFGTEISRSLMYTPLVTNPGDEYSIQDYFIGINSIKINGKLLSLKATLGASKLSTIVPYTTMESTIYGTFIRAYVKAASSMNMTRVASVAPFGLCFNSKGIDSTHEGPKVPIIELVLQSETVMWRIFGRNSMVQVTKEVMCLGFLDGGLNPKASIVLGGYQLEDMLLQFEMGTSMLGFSQSLMKRQTTCSNFKLDSWAGE</sequence>
<protein>
    <recommendedName>
        <fullName evidence="6">Peptidase A1 domain-containing protein</fullName>
    </recommendedName>
</protein>
<comment type="subcellular location">
    <subcellularLocation>
        <location evidence="1">Secreted</location>
        <location evidence="1">Extracellular space</location>
    </subcellularLocation>
</comment>
<organism evidence="7 8">
    <name type="scientific">Quercus lobata</name>
    <name type="common">Valley oak</name>
    <dbReference type="NCBI Taxonomy" id="97700"/>
    <lineage>
        <taxon>Eukaryota</taxon>
        <taxon>Viridiplantae</taxon>
        <taxon>Streptophyta</taxon>
        <taxon>Embryophyta</taxon>
        <taxon>Tracheophyta</taxon>
        <taxon>Spermatophyta</taxon>
        <taxon>Magnoliopsida</taxon>
        <taxon>eudicotyledons</taxon>
        <taxon>Gunneridae</taxon>
        <taxon>Pentapetalae</taxon>
        <taxon>rosids</taxon>
        <taxon>fabids</taxon>
        <taxon>Fagales</taxon>
        <taxon>Fagaceae</taxon>
        <taxon>Quercus</taxon>
    </lineage>
</organism>
<evidence type="ECO:0000259" key="6">
    <source>
        <dbReference type="PROSITE" id="PS51767"/>
    </source>
</evidence>
<evidence type="ECO:0000313" key="8">
    <source>
        <dbReference type="Proteomes" id="UP000594261"/>
    </source>
</evidence>
<reference evidence="7" key="2">
    <citation type="submission" date="2021-01" db="UniProtKB">
        <authorList>
            <consortium name="EnsemblPlants"/>
        </authorList>
    </citation>
    <scope>IDENTIFICATION</scope>
</reference>
<dbReference type="OMA" id="KWRIHGR"/>
<dbReference type="Proteomes" id="UP000594261">
    <property type="component" value="Chromosome 6"/>
</dbReference>